<dbReference type="EMBL" id="BPPZ01000001">
    <property type="protein sequence ID" value="GJD13259.1"/>
    <property type="molecule type" value="Genomic_DNA"/>
</dbReference>
<feature type="transmembrane region" description="Helical" evidence="1">
    <location>
        <begin position="21"/>
        <end position="43"/>
    </location>
</feature>
<dbReference type="EMBL" id="AP028457">
    <property type="protein sequence ID" value="BEK82506.1"/>
    <property type="molecule type" value="Genomic_DNA"/>
</dbReference>
<evidence type="ECO:0000313" key="2">
    <source>
        <dbReference type="EMBL" id="BEK82506.1"/>
    </source>
</evidence>
<reference evidence="3" key="1">
    <citation type="submission" date="2021-08" db="EMBL/GenBank/DDBJ databases">
        <title>Draft genome sequence of the GABA producer Bifidobacterium adolescentis 4-2, isolated from healthy human feces.</title>
        <authorList>
            <person name="Altaib H."/>
            <person name="Niwa R."/>
            <person name="Abe M."/>
            <person name="Suzuki T."/>
        </authorList>
    </citation>
    <scope>NUCLEOTIDE SEQUENCE</scope>
    <source>
        <strain evidence="3">4-2</strain>
    </source>
</reference>
<dbReference type="Proteomes" id="UP001357973">
    <property type="component" value="Chromosome"/>
</dbReference>
<dbReference type="AlphaFoldDB" id="A0AAN5ADK1"/>
<keyword evidence="5" id="KW-1185">Reference proteome</keyword>
<keyword evidence="1" id="KW-0812">Transmembrane</keyword>
<name>A0AAN5ADK1_BIFAD</name>
<gene>
    <name evidence="2" type="ORF">B19861_04480</name>
    <name evidence="3" type="ORF">BIFAD42_02430</name>
</gene>
<dbReference type="Proteomes" id="UP000886943">
    <property type="component" value="Unassembled WGS sequence"/>
</dbReference>
<evidence type="ECO:0000256" key="1">
    <source>
        <dbReference type="SAM" id="Phobius"/>
    </source>
</evidence>
<organism evidence="3 4">
    <name type="scientific">Bifidobacterium adolescentis</name>
    <dbReference type="NCBI Taxonomy" id="1680"/>
    <lineage>
        <taxon>Bacteria</taxon>
        <taxon>Bacillati</taxon>
        <taxon>Actinomycetota</taxon>
        <taxon>Actinomycetes</taxon>
        <taxon>Bifidobacteriales</taxon>
        <taxon>Bifidobacteriaceae</taxon>
        <taxon>Bifidobacterium</taxon>
    </lineage>
</organism>
<accession>A0AAN5ADK1</accession>
<keyword evidence="1" id="KW-1133">Transmembrane helix</keyword>
<evidence type="ECO:0000313" key="3">
    <source>
        <dbReference type="EMBL" id="GJD13259.1"/>
    </source>
</evidence>
<reference evidence="2 5" key="2">
    <citation type="submission" date="2023-06" db="EMBL/GenBank/DDBJ databases">
        <title>Complete Genome Sequences of Bifidobacterium faecale strain JCM19861T was isolated from human faeces by Jung-Hye Choi et al. (2014).</title>
        <authorList>
            <person name="Okuhama S."/>
            <person name="Takahashi H."/>
            <person name="Imaizumi K."/>
            <person name="Nakayama S."/>
            <person name="Ogata Y."/>
            <person name="Suda W."/>
        </authorList>
    </citation>
    <scope>NUCLEOTIDE SEQUENCE [LARGE SCALE GENOMIC DNA]</scope>
    <source>
        <strain evidence="2 5">JCM 19861</strain>
    </source>
</reference>
<evidence type="ECO:0000313" key="5">
    <source>
        <dbReference type="Proteomes" id="UP001357973"/>
    </source>
</evidence>
<keyword evidence="1" id="KW-0472">Membrane</keyword>
<evidence type="ECO:0000313" key="4">
    <source>
        <dbReference type="Proteomes" id="UP000886943"/>
    </source>
</evidence>
<protein>
    <submittedName>
        <fullName evidence="3">Uncharacterized protein</fullName>
    </submittedName>
</protein>
<proteinExistence type="predicted"/>
<sequence length="46" mass="5382">MARMSDYRDEREQRERRRRTMVRTVCIVIAAAMLLSLVIPAIYAGL</sequence>